<protein>
    <submittedName>
        <fullName evidence="2">Uncharacterized protein</fullName>
    </submittedName>
</protein>
<feature type="region of interest" description="Disordered" evidence="1">
    <location>
        <begin position="1"/>
        <end position="101"/>
    </location>
</feature>
<organism evidence="2 3">
    <name type="scientific">Chloropicon primus</name>
    <dbReference type="NCBI Taxonomy" id="1764295"/>
    <lineage>
        <taxon>Eukaryota</taxon>
        <taxon>Viridiplantae</taxon>
        <taxon>Chlorophyta</taxon>
        <taxon>Chloropicophyceae</taxon>
        <taxon>Chloropicales</taxon>
        <taxon>Chloropicaceae</taxon>
        <taxon>Chloropicon</taxon>
    </lineage>
</organism>
<sequence length="293" mass="31570">MTPPEEAAKMKKREKRKRQKQRRKKRDREKKAIQAQLSAQAQVEVEQAENPNLPLDSHASGRNAEASEASGNALVMGEAVKVEPKGSETGQATTDTFKERREKKYKEFIEMRAKVRAMLKAKGLADKVKAAGKGDSGVDSSQKKDGDGGPQPDDGSGDHRSAEGRETVKINPLVPDTSVVGNPLIQGGAEGCRGGEEEEGGGASSDDASCETPENSESEPTTPVSPSKSPISKMRDRQKTMQRKMSNPLLGGKVSKRNSKMKRKSLDFIAAANEGEITTIIQSPLYSSLHDAG</sequence>
<reference evidence="2 3" key="1">
    <citation type="submission" date="2018-07" db="EMBL/GenBank/DDBJ databases">
        <title>The complete nuclear genome of the prasinophyte Chloropicon primus (CCMP1205).</title>
        <authorList>
            <person name="Pombert J.-F."/>
            <person name="Otis C."/>
            <person name="Turmel M."/>
            <person name="Lemieux C."/>
        </authorList>
    </citation>
    <scope>NUCLEOTIDE SEQUENCE [LARGE SCALE GENOMIC DNA]</scope>
    <source>
        <strain evidence="2 3">CCMP1205</strain>
    </source>
</reference>
<feature type="compositionally biased region" description="Low complexity" evidence="1">
    <location>
        <begin position="204"/>
        <end position="232"/>
    </location>
</feature>
<accession>A0A5B8MF85</accession>
<dbReference type="AlphaFoldDB" id="A0A5B8MF85"/>
<evidence type="ECO:0000313" key="2">
    <source>
        <dbReference type="EMBL" id="QDZ18941.1"/>
    </source>
</evidence>
<dbReference type="EMBL" id="CP031035">
    <property type="protein sequence ID" value="QDZ18941.1"/>
    <property type="molecule type" value="Genomic_DNA"/>
</dbReference>
<dbReference type="Proteomes" id="UP000316726">
    <property type="component" value="Chromosome 2"/>
</dbReference>
<name>A0A5B8MF85_9CHLO</name>
<evidence type="ECO:0000256" key="1">
    <source>
        <dbReference type="SAM" id="MobiDB-lite"/>
    </source>
</evidence>
<feature type="region of interest" description="Disordered" evidence="1">
    <location>
        <begin position="124"/>
        <end position="262"/>
    </location>
</feature>
<proteinExistence type="predicted"/>
<gene>
    <name evidence="2" type="ORF">A3770_02p14590</name>
</gene>
<keyword evidence="3" id="KW-1185">Reference proteome</keyword>
<feature type="compositionally biased region" description="Basic and acidic residues" evidence="1">
    <location>
        <begin position="156"/>
        <end position="168"/>
    </location>
</feature>
<evidence type="ECO:0000313" key="3">
    <source>
        <dbReference type="Proteomes" id="UP000316726"/>
    </source>
</evidence>
<feature type="compositionally biased region" description="Basic residues" evidence="1">
    <location>
        <begin position="10"/>
        <end position="28"/>
    </location>
</feature>